<keyword evidence="2" id="KW-0418">Kinase</keyword>
<dbReference type="Pfam" id="PF13185">
    <property type="entry name" value="GAF_2"/>
    <property type="match status" value="1"/>
</dbReference>
<keyword evidence="4" id="KW-0804">Transcription</keyword>
<evidence type="ECO:0000256" key="3">
    <source>
        <dbReference type="ARBA" id="ARBA00023015"/>
    </source>
</evidence>
<reference evidence="6 7" key="1">
    <citation type="submission" date="2011-12" db="EMBL/GenBank/DDBJ databases">
        <title>Complete sequence of Mycobacterium rhodesiae NBB3.</title>
        <authorList>
            <consortium name="US DOE Joint Genome Institute"/>
            <person name="Lucas S."/>
            <person name="Han J."/>
            <person name="Lapidus A."/>
            <person name="Cheng J.-F."/>
            <person name="Goodwin L."/>
            <person name="Pitluck S."/>
            <person name="Peters L."/>
            <person name="Mikhailova N."/>
            <person name="Gu W."/>
            <person name="Detter J.C."/>
            <person name="Han C."/>
            <person name="Tapia R."/>
            <person name="Land M."/>
            <person name="Hauser L."/>
            <person name="Kyrpides N."/>
            <person name="Ivanova N."/>
            <person name="Pagani I."/>
            <person name="Mattes T."/>
            <person name="Holmes A."/>
            <person name="Rutledge P."/>
            <person name="Paulsen I."/>
            <person name="Coleman N."/>
            <person name="Woyke T."/>
        </authorList>
    </citation>
    <scope>NUCLEOTIDE SEQUENCE [LARGE SCALE GENOMIC DNA]</scope>
    <source>
        <strain evidence="6 7">NBB3</strain>
    </source>
</reference>
<dbReference type="HOGENOM" id="CLU_074354_2_1_11"/>
<evidence type="ECO:0000259" key="5">
    <source>
        <dbReference type="PROSITE" id="PS50921"/>
    </source>
</evidence>
<dbReference type="STRING" id="710685.MycrhN_3453"/>
<dbReference type="Pfam" id="PF03861">
    <property type="entry name" value="ANTAR"/>
    <property type="match status" value="1"/>
</dbReference>
<dbReference type="PROSITE" id="PS50921">
    <property type="entry name" value="ANTAR"/>
    <property type="match status" value="1"/>
</dbReference>
<dbReference type="PATRIC" id="fig|710685.3.peg.3459"/>
<keyword evidence="7" id="KW-1185">Reference proteome</keyword>
<dbReference type="Gene3D" id="3.30.450.40">
    <property type="match status" value="1"/>
</dbReference>
<dbReference type="eggNOG" id="COG3707">
    <property type="taxonomic scope" value="Bacteria"/>
</dbReference>
<dbReference type="SUPFAM" id="SSF55781">
    <property type="entry name" value="GAF domain-like"/>
    <property type="match status" value="1"/>
</dbReference>
<dbReference type="PIRSF" id="PIRSF036625">
    <property type="entry name" value="GAF_ANTAR"/>
    <property type="match status" value="1"/>
</dbReference>
<dbReference type="KEGG" id="mrh:MycrhN_3453"/>
<evidence type="ECO:0000256" key="1">
    <source>
        <dbReference type="ARBA" id="ARBA00022679"/>
    </source>
</evidence>
<dbReference type="EMBL" id="CP003169">
    <property type="protein sequence ID" value="AEV73973.1"/>
    <property type="molecule type" value="Genomic_DNA"/>
</dbReference>
<keyword evidence="3" id="KW-0805">Transcription regulation</keyword>
<evidence type="ECO:0000313" key="6">
    <source>
        <dbReference type="EMBL" id="AEV73973.1"/>
    </source>
</evidence>
<dbReference type="InterPro" id="IPR005561">
    <property type="entry name" value="ANTAR"/>
</dbReference>
<dbReference type="Gene3D" id="1.10.10.10">
    <property type="entry name" value="Winged helix-like DNA-binding domain superfamily/Winged helix DNA-binding domain"/>
    <property type="match status" value="1"/>
</dbReference>
<dbReference type="GO" id="GO:0016301">
    <property type="term" value="F:kinase activity"/>
    <property type="evidence" value="ECO:0007669"/>
    <property type="project" value="UniProtKB-KW"/>
</dbReference>
<dbReference type="OrthoDB" id="4629915at2"/>
<accession>G8RR48</accession>
<organism evidence="6 7">
    <name type="scientific">Mycolicibacterium rhodesiae (strain NBB3)</name>
    <name type="common">Mycobacterium rhodesiae</name>
    <dbReference type="NCBI Taxonomy" id="710685"/>
    <lineage>
        <taxon>Bacteria</taxon>
        <taxon>Bacillati</taxon>
        <taxon>Actinomycetota</taxon>
        <taxon>Actinomycetes</taxon>
        <taxon>Mycobacteriales</taxon>
        <taxon>Mycobacteriaceae</taxon>
        <taxon>Mycolicibacterium</taxon>
    </lineage>
</organism>
<dbReference type="Proteomes" id="UP000005442">
    <property type="component" value="Chromosome"/>
</dbReference>
<keyword evidence="1" id="KW-0808">Transferase</keyword>
<evidence type="ECO:0000256" key="4">
    <source>
        <dbReference type="ARBA" id="ARBA00023163"/>
    </source>
</evidence>
<dbReference type="SUPFAM" id="SSF52172">
    <property type="entry name" value="CheY-like"/>
    <property type="match status" value="1"/>
</dbReference>
<protein>
    <submittedName>
        <fullName evidence="6">Response regulator with putative antiterminator output domain</fullName>
    </submittedName>
</protein>
<dbReference type="InterPro" id="IPR003018">
    <property type="entry name" value="GAF"/>
</dbReference>
<proteinExistence type="predicted"/>
<dbReference type="GO" id="GO:0003723">
    <property type="term" value="F:RNA binding"/>
    <property type="evidence" value="ECO:0007669"/>
    <property type="project" value="InterPro"/>
</dbReference>
<feature type="domain" description="ANTAR" evidence="5">
    <location>
        <begin position="161"/>
        <end position="222"/>
    </location>
</feature>
<dbReference type="InterPro" id="IPR036388">
    <property type="entry name" value="WH-like_DNA-bd_sf"/>
</dbReference>
<evidence type="ECO:0000313" key="7">
    <source>
        <dbReference type="Proteomes" id="UP000005442"/>
    </source>
</evidence>
<dbReference type="InterPro" id="IPR029016">
    <property type="entry name" value="GAF-like_dom_sf"/>
</dbReference>
<name>G8RR48_MYCRN</name>
<dbReference type="eggNOG" id="COG2203">
    <property type="taxonomic scope" value="Bacteria"/>
</dbReference>
<dbReference type="InterPro" id="IPR012074">
    <property type="entry name" value="GAF_ANTAR"/>
</dbReference>
<gene>
    <name evidence="6" type="ordered locus">MycrhN_3453</name>
</gene>
<dbReference type="RefSeq" id="WP_014211729.1">
    <property type="nucleotide sequence ID" value="NC_016604.1"/>
</dbReference>
<dbReference type="InterPro" id="IPR011006">
    <property type="entry name" value="CheY-like_superfamily"/>
</dbReference>
<sequence length="234" mass="25283">MTGQANRRLAETLGNLAIEMQGQDSGTDTLHSIVNGAARIVPGVRWAGISMIEDGRVTPKVPSDPIVAKLDDLQTELRDGPSFSALRQQHTVVIDDMCTDERWPRYAREAVELGVQSLLSFRLFVESKNLGALNLYGDEAGAFSDESIEIGTIVAQHAAVAMFGSSAEGQFRTALAGRDIIGQAKGILMHRDNLTGVQAFALLTVASQEANMKLVDVARWLVTEHENGVPEPQS</sequence>
<dbReference type="AlphaFoldDB" id="G8RR48"/>
<evidence type="ECO:0000256" key="2">
    <source>
        <dbReference type="ARBA" id="ARBA00022777"/>
    </source>
</evidence>
<dbReference type="SMART" id="SM01012">
    <property type="entry name" value="ANTAR"/>
    <property type="match status" value="1"/>
</dbReference>